<dbReference type="OrthoDB" id="565731at2759"/>
<dbReference type="CDD" id="cd10028">
    <property type="entry name" value="UDG-F2_TDG_MUG"/>
    <property type="match status" value="1"/>
</dbReference>
<evidence type="ECO:0000259" key="5">
    <source>
        <dbReference type="Pfam" id="PF03167"/>
    </source>
</evidence>
<feature type="domain" description="Uracil-DNA glycosylase-like" evidence="5">
    <location>
        <begin position="105"/>
        <end position="217"/>
    </location>
</feature>
<evidence type="ECO:0000256" key="2">
    <source>
        <dbReference type="ARBA" id="ARBA00022801"/>
    </source>
</evidence>
<keyword evidence="2" id="KW-0378">Hydrolase</keyword>
<evidence type="ECO:0000313" key="6">
    <source>
        <dbReference type="EMBL" id="KAG9243296.1"/>
    </source>
</evidence>
<dbReference type="Pfam" id="PF03167">
    <property type="entry name" value="UDG"/>
    <property type="match status" value="1"/>
</dbReference>
<dbReference type="GO" id="GO:0008263">
    <property type="term" value="F:pyrimidine-specific mismatch base pair DNA N-glycosylase activity"/>
    <property type="evidence" value="ECO:0007669"/>
    <property type="project" value="TreeGrafter"/>
</dbReference>
<dbReference type="GO" id="GO:0006285">
    <property type="term" value="P:base-excision repair, AP site formation"/>
    <property type="evidence" value="ECO:0007669"/>
    <property type="project" value="InterPro"/>
</dbReference>
<feature type="non-terminal residue" evidence="6">
    <location>
        <position position="231"/>
    </location>
</feature>
<comment type="caution">
    <text evidence="6">The sequence shown here is derived from an EMBL/GenBank/DDBJ whole genome shotgun (WGS) entry which is preliminary data.</text>
</comment>
<evidence type="ECO:0000256" key="4">
    <source>
        <dbReference type="SAM" id="MobiDB-lite"/>
    </source>
</evidence>
<keyword evidence="7" id="KW-1185">Reference proteome</keyword>
<dbReference type="InterPro" id="IPR015637">
    <property type="entry name" value="MUG/TDG"/>
</dbReference>
<keyword evidence="1" id="KW-0227">DNA damage</keyword>
<dbReference type="InterPro" id="IPR036895">
    <property type="entry name" value="Uracil-DNA_glycosylase-like_sf"/>
</dbReference>
<evidence type="ECO:0000256" key="1">
    <source>
        <dbReference type="ARBA" id="ARBA00022763"/>
    </source>
</evidence>
<reference evidence="6" key="1">
    <citation type="journal article" date="2021" name="IMA Fungus">
        <title>Genomic characterization of three marine fungi, including Emericellopsis atlantica sp. nov. with signatures of a generalist lifestyle and marine biomass degradation.</title>
        <authorList>
            <person name="Hagestad O.C."/>
            <person name="Hou L."/>
            <person name="Andersen J.H."/>
            <person name="Hansen E.H."/>
            <person name="Altermark B."/>
            <person name="Li C."/>
            <person name="Kuhnert E."/>
            <person name="Cox R.J."/>
            <person name="Crous P.W."/>
            <person name="Spatafora J.W."/>
            <person name="Lail K."/>
            <person name="Amirebrahimi M."/>
            <person name="Lipzen A."/>
            <person name="Pangilinan J."/>
            <person name="Andreopoulos W."/>
            <person name="Hayes R.D."/>
            <person name="Ng V."/>
            <person name="Grigoriev I.V."/>
            <person name="Jackson S.A."/>
            <person name="Sutton T.D.S."/>
            <person name="Dobson A.D.W."/>
            <person name="Rama T."/>
        </authorList>
    </citation>
    <scope>NUCLEOTIDE SEQUENCE</scope>
    <source>
        <strain evidence="6">TRa3180A</strain>
    </source>
</reference>
<dbReference type="PANTHER" id="PTHR12159">
    <property type="entry name" value="G/T AND G/U MISMATCH-SPECIFIC DNA GLYCOSYLASE"/>
    <property type="match status" value="1"/>
</dbReference>
<proteinExistence type="predicted"/>
<evidence type="ECO:0000313" key="7">
    <source>
        <dbReference type="Proteomes" id="UP000887226"/>
    </source>
</evidence>
<dbReference type="EMBL" id="MU253989">
    <property type="protein sequence ID" value="KAG9243296.1"/>
    <property type="molecule type" value="Genomic_DNA"/>
</dbReference>
<dbReference type="SUPFAM" id="SSF52141">
    <property type="entry name" value="Uracil-DNA glycosylase-like"/>
    <property type="match status" value="1"/>
</dbReference>
<organism evidence="6 7">
    <name type="scientific">Calycina marina</name>
    <dbReference type="NCBI Taxonomy" id="1763456"/>
    <lineage>
        <taxon>Eukaryota</taxon>
        <taxon>Fungi</taxon>
        <taxon>Dikarya</taxon>
        <taxon>Ascomycota</taxon>
        <taxon>Pezizomycotina</taxon>
        <taxon>Leotiomycetes</taxon>
        <taxon>Helotiales</taxon>
        <taxon>Pezizellaceae</taxon>
        <taxon>Calycina</taxon>
    </lineage>
</organism>
<protein>
    <submittedName>
        <fullName evidence="6">Uracil-DNA glycosylase-like protein</fullName>
    </submittedName>
</protein>
<sequence length="231" mass="25193">MNIDTEQEDIEPCSPVAGPATFNGRLDLASYSYSPKLAAKSSPNSLPARRITRTTEPTPILSTPKKRKLTSLTPSPSPRKKANFPSSYAPPSTYAHLPELRDILAPNLLCVFIGLNPGVTTATTGHAYAHPSNLFWKLLHSSHLTPRRCHPSEDGCLPRLFGLGNTNIVARPTRNGSELSKAEMDASVQTLEGKIRLWRPEAVCVVGKSVWESIWRVRHGRAIGKGGFGYG</sequence>
<accession>A0A9P7Z125</accession>
<dbReference type="InterPro" id="IPR005122">
    <property type="entry name" value="Uracil-DNA_glycosylase-like"/>
</dbReference>
<dbReference type="Proteomes" id="UP000887226">
    <property type="component" value="Unassembled WGS sequence"/>
</dbReference>
<name>A0A9P7Z125_9HELO</name>
<dbReference type="AlphaFoldDB" id="A0A9P7Z125"/>
<dbReference type="Gene3D" id="3.40.470.10">
    <property type="entry name" value="Uracil-DNA glycosylase-like domain"/>
    <property type="match status" value="1"/>
</dbReference>
<keyword evidence="3" id="KW-0234">DNA repair</keyword>
<dbReference type="GO" id="GO:0004844">
    <property type="term" value="F:uracil DNA N-glycosylase activity"/>
    <property type="evidence" value="ECO:0007669"/>
    <property type="project" value="TreeGrafter"/>
</dbReference>
<dbReference type="PANTHER" id="PTHR12159:SF9">
    <property type="entry name" value="G_T MISMATCH-SPECIFIC THYMINE DNA GLYCOSYLASE"/>
    <property type="match status" value="1"/>
</dbReference>
<gene>
    <name evidence="6" type="ORF">BJ878DRAFT_511481</name>
</gene>
<feature type="region of interest" description="Disordered" evidence="4">
    <location>
        <begin position="37"/>
        <end position="87"/>
    </location>
</feature>
<evidence type="ECO:0000256" key="3">
    <source>
        <dbReference type="ARBA" id="ARBA00023204"/>
    </source>
</evidence>